<dbReference type="InterPro" id="IPR050811">
    <property type="entry name" value="Phosphate_ABC_transporter"/>
</dbReference>
<feature type="domain" description="PBP" evidence="3">
    <location>
        <begin position="42"/>
        <end position="294"/>
    </location>
</feature>
<organism evidence="4 5">
    <name type="scientific">Natronorubrum sediminis</name>
    <dbReference type="NCBI Taxonomy" id="640943"/>
    <lineage>
        <taxon>Archaea</taxon>
        <taxon>Methanobacteriati</taxon>
        <taxon>Methanobacteriota</taxon>
        <taxon>Stenosarchaea group</taxon>
        <taxon>Halobacteria</taxon>
        <taxon>Halobacteriales</taxon>
        <taxon>Natrialbaceae</taxon>
        <taxon>Natronorubrum</taxon>
    </lineage>
</organism>
<evidence type="ECO:0000256" key="2">
    <source>
        <dbReference type="ARBA" id="ARBA00022729"/>
    </source>
</evidence>
<dbReference type="PANTHER" id="PTHR30570:SF1">
    <property type="entry name" value="PHOSPHATE-BINDING PROTEIN PSTS"/>
    <property type="match status" value="1"/>
</dbReference>
<dbReference type="SUPFAM" id="SSF53850">
    <property type="entry name" value="Periplasmic binding protein-like II"/>
    <property type="match status" value="1"/>
</dbReference>
<dbReference type="RefSeq" id="WP_090506964.1">
    <property type="nucleotide sequence ID" value="NZ_FNWL01000002.1"/>
</dbReference>
<accession>A0A1H6FYW5</accession>
<dbReference type="NCBIfam" id="TIGR02136">
    <property type="entry name" value="ptsS_2"/>
    <property type="match status" value="1"/>
</dbReference>
<dbReference type="Gene3D" id="3.40.190.10">
    <property type="entry name" value="Periplasmic binding protein-like II"/>
    <property type="match status" value="2"/>
</dbReference>
<gene>
    <name evidence="4" type="ORF">SAMN04487967_2107</name>
</gene>
<dbReference type="OrthoDB" id="53390at2157"/>
<dbReference type="InterPro" id="IPR011862">
    <property type="entry name" value="Phos-bd"/>
</dbReference>
<evidence type="ECO:0000313" key="4">
    <source>
        <dbReference type="EMBL" id="SEH15500.1"/>
    </source>
</evidence>
<sequence>MGTDPTSGGGDISRRRVLLGVAGSSLMGLSGCIVHGEDSGLDGEIVIDGSNTLLPNSALVADLFNWENNQVNIPVRGSGTGAGFQQFCRGETDLQNASRDISDDELELCESNDAEWIQLEVVMDGLAIMKHPENDWCDCLTTEELEAVWQNGSDIETWQDIDDEWPDEDISLYGRDTASGTFDYFTETINGSVGDIRSDYSGTPDTNQIINGVSGNQYAMGFGGAGYYYENEDDLDLIAVDDGDGCIYPEPDTIEMDEDEEGAYTPLARPMYLYVREESLRREAVREFVRFYLDNTQETARDVGFYAVPDETIEEQHEKLDEITEEYE</sequence>
<dbReference type="CDD" id="cd13654">
    <property type="entry name" value="PBP2_phosphate_like_2"/>
    <property type="match status" value="1"/>
</dbReference>
<protein>
    <submittedName>
        <fullName evidence="4">Phosphate transport system substrate-binding protein</fullName>
    </submittedName>
</protein>
<dbReference type="PANTHER" id="PTHR30570">
    <property type="entry name" value="PERIPLASMIC PHOSPHATE BINDING COMPONENT OF PHOSPHATE ABC TRANSPORTER"/>
    <property type="match status" value="1"/>
</dbReference>
<dbReference type="Pfam" id="PF12849">
    <property type="entry name" value="PBP_like_2"/>
    <property type="match status" value="1"/>
</dbReference>
<dbReference type="InterPro" id="IPR024370">
    <property type="entry name" value="PBP_domain"/>
</dbReference>
<name>A0A1H6FYW5_9EURY</name>
<dbReference type="Proteomes" id="UP000199112">
    <property type="component" value="Unassembled WGS sequence"/>
</dbReference>
<keyword evidence="1" id="KW-0813">Transport</keyword>
<dbReference type="GO" id="GO:0042301">
    <property type="term" value="F:phosphate ion binding"/>
    <property type="evidence" value="ECO:0007669"/>
    <property type="project" value="InterPro"/>
</dbReference>
<evidence type="ECO:0000259" key="3">
    <source>
        <dbReference type="Pfam" id="PF12849"/>
    </source>
</evidence>
<proteinExistence type="predicted"/>
<evidence type="ECO:0000256" key="1">
    <source>
        <dbReference type="ARBA" id="ARBA00022448"/>
    </source>
</evidence>
<evidence type="ECO:0000313" key="5">
    <source>
        <dbReference type="Proteomes" id="UP000199112"/>
    </source>
</evidence>
<keyword evidence="5" id="KW-1185">Reference proteome</keyword>
<keyword evidence="2" id="KW-0732">Signal</keyword>
<dbReference type="AlphaFoldDB" id="A0A1H6FYW5"/>
<reference evidence="5" key="1">
    <citation type="submission" date="2016-10" db="EMBL/GenBank/DDBJ databases">
        <authorList>
            <person name="Varghese N."/>
            <person name="Submissions S."/>
        </authorList>
    </citation>
    <scope>NUCLEOTIDE SEQUENCE [LARGE SCALE GENOMIC DNA]</scope>
    <source>
        <strain evidence="5">CGMCC 1.8981</strain>
    </source>
</reference>
<dbReference type="EMBL" id="FNWL01000002">
    <property type="protein sequence ID" value="SEH15500.1"/>
    <property type="molecule type" value="Genomic_DNA"/>
</dbReference>